<organism evidence="1 2">
    <name type="scientific">Pseudomonas cavernae</name>
    <dbReference type="NCBI Taxonomy" id="2320867"/>
    <lineage>
        <taxon>Bacteria</taxon>
        <taxon>Pseudomonadati</taxon>
        <taxon>Pseudomonadota</taxon>
        <taxon>Gammaproteobacteria</taxon>
        <taxon>Pseudomonadales</taxon>
        <taxon>Pseudomonadaceae</taxon>
        <taxon>Pseudomonas</taxon>
    </lineage>
</organism>
<name>A0A385Z510_9PSED</name>
<dbReference type="KEGG" id="pcav:D3880_10515"/>
<reference evidence="2" key="1">
    <citation type="submission" date="2018-09" db="EMBL/GenBank/DDBJ databases">
        <authorList>
            <person name="Zhu H."/>
        </authorList>
    </citation>
    <scope>NUCLEOTIDE SEQUENCE [LARGE SCALE GENOMIC DNA]</scope>
    <source>
        <strain evidence="2">K2W31S-8</strain>
    </source>
</reference>
<dbReference type="EMBL" id="CP032419">
    <property type="protein sequence ID" value="AYC32788.1"/>
    <property type="molecule type" value="Genomic_DNA"/>
</dbReference>
<keyword evidence="2" id="KW-1185">Reference proteome</keyword>
<sequence>MAAKRPAEPLLPNGVGPKALATWSDYVAKLKNAPTAEDAKHALSRARGYARALLDQGLLSTTVYTRLILTLMRCWALRRDALDQTVSPPVDPKS</sequence>
<dbReference type="AlphaFoldDB" id="A0A385Z510"/>
<evidence type="ECO:0000313" key="2">
    <source>
        <dbReference type="Proteomes" id="UP000265560"/>
    </source>
</evidence>
<dbReference type="RefSeq" id="WP_119893408.1">
    <property type="nucleotide sequence ID" value="NZ_CP032419.1"/>
</dbReference>
<proteinExistence type="predicted"/>
<accession>A0A385Z510</accession>
<gene>
    <name evidence="1" type="ORF">D3880_10515</name>
</gene>
<evidence type="ECO:0000313" key="1">
    <source>
        <dbReference type="EMBL" id="AYC32788.1"/>
    </source>
</evidence>
<protein>
    <submittedName>
        <fullName evidence="1">Uncharacterized protein</fullName>
    </submittedName>
</protein>
<dbReference type="Proteomes" id="UP000265560">
    <property type="component" value="Chromosome"/>
</dbReference>